<keyword evidence="1" id="KW-0472">Membrane</keyword>
<reference evidence="2" key="2">
    <citation type="journal article" date="2008" name="PLoS Biol.">
        <title>Population genomic analysis of strain variation in Leptospirillum group II bacteria involved in acid mine drainage formation.</title>
        <authorList>
            <person name="Simmons S.L."/>
            <person name="Dibartolo G."/>
            <person name="Denef V.J."/>
            <person name="Goltsman D.S."/>
            <person name="Thelen M.P."/>
            <person name="Banfield J.F."/>
        </authorList>
    </citation>
    <scope>NUCLEOTIDE SEQUENCE [LARGE SCALE GENOMIC DNA]</scope>
</reference>
<name>B6AM15_9BACT</name>
<keyword evidence="1" id="KW-1133">Transmembrane helix</keyword>
<protein>
    <submittedName>
        <fullName evidence="2">Uncharacterized protein</fullName>
    </submittedName>
</protein>
<accession>B6AM15</accession>
<evidence type="ECO:0000256" key="1">
    <source>
        <dbReference type="SAM" id="Phobius"/>
    </source>
</evidence>
<sequence length="36" mass="3871">MNDQKIGIEAGLRMLKGIAGLMVAWGLVVSLDKERG</sequence>
<feature type="transmembrane region" description="Helical" evidence="1">
    <location>
        <begin position="12"/>
        <end position="31"/>
    </location>
</feature>
<proteinExistence type="predicted"/>
<dbReference type="AlphaFoldDB" id="B6AM15"/>
<gene>
    <name evidence="2" type="ORF">CGL2_11277160</name>
</gene>
<evidence type="ECO:0000313" key="2">
    <source>
        <dbReference type="EMBL" id="EDZ39522.1"/>
    </source>
</evidence>
<reference evidence="2" key="1">
    <citation type="journal article" date="2004" name="Nature">
        <title>Community structure and metabolism through reconstruction of microbial genomes from the environment.</title>
        <authorList>
            <person name="Tyson G.W."/>
            <person name="Chapman J."/>
            <person name="Hugenholtz P."/>
            <person name="Allen E.E."/>
            <person name="Ram R.J."/>
            <person name="Richardson P.M."/>
            <person name="Solovyev V.V."/>
            <person name="Rubin E.M."/>
            <person name="Rokhsar D.S."/>
            <person name="Banfield J.F."/>
        </authorList>
    </citation>
    <scope>NUCLEOTIDE SEQUENCE [LARGE SCALE GENOMIC DNA]</scope>
</reference>
<organism evidence="2">
    <name type="scientific">Leptospirillum sp. Group II '5-way CG'</name>
    <dbReference type="NCBI Taxonomy" id="419541"/>
    <lineage>
        <taxon>Bacteria</taxon>
        <taxon>Pseudomonadati</taxon>
        <taxon>Nitrospirota</taxon>
        <taxon>Nitrospiria</taxon>
        <taxon>Nitrospirales</taxon>
        <taxon>Nitrospiraceae</taxon>
        <taxon>Leptospirillum</taxon>
    </lineage>
</organism>
<keyword evidence="1" id="KW-0812">Transmembrane</keyword>
<dbReference type="EMBL" id="DS995259">
    <property type="protein sequence ID" value="EDZ39522.1"/>
    <property type="molecule type" value="Genomic_DNA"/>
</dbReference>